<dbReference type="GO" id="GO:0000166">
    <property type="term" value="F:nucleotide binding"/>
    <property type="evidence" value="ECO:0007669"/>
    <property type="project" value="InterPro"/>
</dbReference>
<proteinExistence type="predicted"/>
<keyword evidence="2" id="KW-1185">Reference proteome</keyword>
<dbReference type="GO" id="GO:0009236">
    <property type="term" value="P:cobalamin biosynthetic process"/>
    <property type="evidence" value="ECO:0007669"/>
    <property type="project" value="UniProtKB-UniPathway"/>
</dbReference>
<evidence type="ECO:0000313" key="2">
    <source>
        <dbReference type="Proteomes" id="UP000010523"/>
    </source>
</evidence>
<dbReference type="RefSeq" id="WP_003351289.1">
    <property type="nucleotide sequence ID" value="NZ_AFEU01000002.1"/>
</dbReference>
<reference evidence="1 2" key="1">
    <citation type="journal article" date="2012" name="Appl. Environ. Microbiol.">
        <title>Genome Sequence of Thermotolerant Bacillus methanolicus: Features and Regulation Related to Methylotrophy and Production of L-Lysine and L-Glutamate from Methanol.</title>
        <authorList>
            <person name="Heggeset T.M."/>
            <person name="Krog A."/>
            <person name="Balzer S."/>
            <person name="Wentzel A."/>
            <person name="Ellingsen T.E."/>
            <person name="Brautaset T."/>
        </authorList>
    </citation>
    <scope>NUCLEOTIDE SEQUENCE [LARGE SCALE GENOMIC DNA]</scope>
    <source>
        <strain evidence="1 2">PB1</strain>
    </source>
</reference>
<protein>
    <submittedName>
        <fullName evidence="1">Uncharacterized protein</fullName>
    </submittedName>
</protein>
<dbReference type="OrthoDB" id="1766664at2"/>
<dbReference type="UniPathway" id="UPA00148">
    <property type="reaction ID" value="UER00236"/>
</dbReference>
<dbReference type="PATRIC" id="fig|997296.3.peg.1283"/>
<evidence type="ECO:0000313" key="1">
    <source>
        <dbReference type="EMBL" id="EIJ79895.1"/>
    </source>
</evidence>
<dbReference type="STRING" id="997296.PB1_06007"/>
<comment type="caution">
    <text evidence="1">The sequence shown here is derived from an EMBL/GenBank/DDBJ whole genome shotgun (WGS) entry which is preliminary data.</text>
</comment>
<dbReference type="AlphaFoldDB" id="I3E074"/>
<dbReference type="InterPro" id="IPR003203">
    <property type="entry name" value="CobU/CobP"/>
</dbReference>
<accession>I3E074</accession>
<dbReference type="Pfam" id="PF02283">
    <property type="entry name" value="CobU"/>
    <property type="match status" value="1"/>
</dbReference>
<dbReference type="Proteomes" id="UP000010523">
    <property type="component" value="Unassembled WGS sequence"/>
</dbReference>
<name>I3E074_BACMT</name>
<sequence>MHFITGGSFNGKAKWVRSFYKIEEREDVLWISAYKHQPLPITLHDLGKDFVVLEGAEQWIREISARSDINDFREEWKNVLRNWRLWETERPERILVIIGSDITKGIVPVEKELRSWRDCTGWAFQDIAGLSDRMDLIWYGIGQRLK</sequence>
<dbReference type="eggNOG" id="COG2087">
    <property type="taxonomic scope" value="Bacteria"/>
</dbReference>
<dbReference type="SUPFAM" id="SSF52540">
    <property type="entry name" value="P-loop containing nucleoside triphosphate hydrolases"/>
    <property type="match status" value="1"/>
</dbReference>
<dbReference type="EMBL" id="AFEU01000002">
    <property type="protein sequence ID" value="EIJ79895.1"/>
    <property type="molecule type" value="Genomic_DNA"/>
</dbReference>
<gene>
    <name evidence="1" type="ORF">PB1_06007</name>
</gene>
<dbReference type="GO" id="GO:0043752">
    <property type="term" value="F:adenosylcobinamide kinase activity"/>
    <property type="evidence" value="ECO:0007669"/>
    <property type="project" value="InterPro"/>
</dbReference>
<dbReference type="Gene3D" id="3.40.50.300">
    <property type="entry name" value="P-loop containing nucleotide triphosphate hydrolases"/>
    <property type="match status" value="1"/>
</dbReference>
<dbReference type="InterPro" id="IPR027417">
    <property type="entry name" value="P-loop_NTPase"/>
</dbReference>
<organism evidence="1 2">
    <name type="scientific">Bacillus methanolicus PB1</name>
    <dbReference type="NCBI Taxonomy" id="997296"/>
    <lineage>
        <taxon>Bacteria</taxon>
        <taxon>Bacillati</taxon>
        <taxon>Bacillota</taxon>
        <taxon>Bacilli</taxon>
        <taxon>Bacillales</taxon>
        <taxon>Bacillaceae</taxon>
        <taxon>Bacillus</taxon>
    </lineage>
</organism>